<sequence length="126" mass="15135">MINQLFKKEPDREIILDLINAFGYQNINQIDQPFNKSDLEKRKTIDKIQKLKSKLEKYYIPCKAKNYLNKKLTIKSILTILRQFIKSEGYFLNYWESYVDGVKITYYQIKEDETVKKNKTYVVSFS</sequence>
<organism evidence="1">
    <name type="scientific">viral metagenome</name>
    <dbReference type="NCBI Taxonomy" id="1070528"/>
    <lineage>
        <taxon>unclassified sequences</taxon>
        <taxon>metagenomes</taxon>
        <taxon>organismal metagenomes</taxon>
    </lineage>
</organism>
<evidence type="ECO:0000313" key="1">
    <source>
        <dbReference type="EMBL" id="QHT24762.1"/>
    </source>
</evidence>
<name>A0A6C0E7P5_9ZZZZ</name>
<proteinExistence type="predicted"/>
<protein>
    <submittedName>
        <fullName evidence="1">Uncharacterized protein</fullName>
    </submittedName>
</protein>
<dbReference type="EMBL" id="MN739748">
    <property type="protein sequence ID" value="QHT24762.1"/>
    <property type="molecule type" value="Genomic_DNA"/>
</dbReference>
<reference evidence="1" key="1">
    <citation type="journal article" date="2020" name="Nature">
        <title>Giant virus diversity and host interactions through global metagenomics.</title>
        <authorList>
            <person name="Schulz F."/>
            <person name="Roux S."/>
            <person name="Paez-Espino D."/>
            <person name="Jungbluth S."/>
            <person name="Walsh D.A."/>
            <person name="Denef V.J."/>
            <person name="McMahon K.D."/>
            <person name="Konstantinidis K.T."/>
            <person name="Eloe-Fadrosh E.A."/>
            <person name="Kyrpides N.C."/>
            <person name="Woyke T."/>
        </authorList>
    </citation>
    <scope>NUCLEOTIDE SEQUENCE</scope>
    <source>
        <strain evidence="1">GVMAG-M-3300023179-150</strain>
    </source>
</reference>
<dbReference type="AlphaFoldDB" id="A0A6C0E7P5"/>
<accession>A0A6C0E7P5</accession>